<keyword evidence="3" id="KW-0418">Kinase</keyword>
<keyword evidence="3" id="KW-0675">Receptor</keyword>
<dbReference type="EMBL" id="CAMXCT010003079">
    <property type="protein sequence ID" value="CAI4002290.1"/>
    <property type="molecule type" value="Genomic_DNA"/>
</dbReference>
<evidence type="ECO:0000313" key="2">
    <source>
        <dbReference type="EMBL" id="CAL1155665.1"/>
    </source>
</evidence>
<dbReference type="Proteomes" id="UP001152797">
    <property type="component" value="Unassembled WGS sequence"/>
</dbReference>
<dbReference type="AlphaFoldDB" id="A0A9P1G961"/>
<dbReference type="EMBL" id="CAMXCT020003079">
    <property type="protein sequence ID" value="CAL1155665.1"/>
    <property type="molecule type" value="Genomic_DNA"/>
</dbReference>
<sequence>MCAWASSRLTTQIAQLLIQEALGLHASIHPIEGQFGASPFYALAGCDDFDDPFKRKCGDKETVIHVAMDAWIGSYTNTYTQFQTEYPLIAPIDLGSQGCEGEESMYVSNNVIHEAFASSGLVLDFYKSYNSTTGQPKSYPALWVNVSKLI</sequence>
<dbReference type="OrthoDB" id="10600182at2759"/>
<keyword evidence="4" id="KW-1185">Reference proteome</keyword>
<evidence type="ECO:0000313" key="3">
    <source>
        <dbReference type="EMBL" id="CAL4789602.1"/>
    </source>
</evidence>
<keyword evidence="3" id="KW-0808">Transferase</keyword>
<proteinExistence type="predicted"/>
<reference evidence="1" key="1">
    <citation type="submission" date="2022-10" db="EMBL/GenBank/DDBJ databases">
        <authorList>
            <person name="Chen Y."/>
            <person name="Dougan E. K."/>
            <person name="Chan C."/>
            <person name="Rhodes N."/>
            <person name="Thang M."/>
        </authorList>
    </citation>
    <scope>NUCLEOTIDE SEQUENCE</scope>
</reference>
<evidence type="ECO:0000313" key="4">
    <source>
        <dbReference type="Proteomes" id="UP001152797"/>
    </source>
</evidence>
<reference evidence="2" key="2">
    <citation type="submission" date="2024-04" db="EMBL/GenBank/DDBJ databases">
        <authorList>
            <person name="Chen Y."/>
            <person name="Shah S."/>
            <person name="Dougan E. K."/>
            <person name="Thang M."/>
            <person name="Chan C."/>
        </authorList>
    </citation>
    <scope>NUCLEOTIDE SEQUENCE [LARGE SCALE GENOMIC DNA]</scope>
</reference>
<name>A0A9P1G961_9DINO</name>
<dbReference type="GO" id="GO:0016301">
    <property type="term" value="F:kinase activity"/>
    <property type="evidence" value="ECO:0007669"/>
    <property type="project" value="UniProtKB-KW"/>
</dbReference>
<gene>
    <name evidence="1" type="ORF">C1SCF055_LOCUS28255</name>
</gene>
<dbReference type="EMBL" id="CAMXCT030003079">
    <property type="protein sequence ID" value="CAL4789602.1"/>
    <property type="molecule type" value="Genomic_DNA"/>
</dbReference>
<organism evidence="1">
    <name type="scientific">Cladocopium goreaui</name>
    <dbReference type="NCBI Taxonomy" id="2562237"/>
    <lineage>
        <taxon>Eukaryota</taxon>
        <taxon>Sar</taxon>
        <taxon>Alveolata</taxon>
        <taxon>Dinophyceae</taxon>
        <taxon>Suessiales</taxon>
        <taxon>Symbiodiniaceae</taxon>
        <taxon>Cladocopium</taxon>
    </lineage>
</organism>
<evidence type="ECO:0000313" key="1">
    <source>
        <dbReference type="EMBL" id="CAI4002290.1"/>
    </source>
</evidence>
<comment type="caution">
    <text evidence="1">The sequence shown here is derived from an EMBL/GenBank/DDBJ whole genome shotgun (WGS) entry which is preliminary data.</text>
</comment>
<accession>A0A9P1G961</accession>
<protein>
    <submittedName>
        <fullName evidence="3">Tyrosine-protein kinase ephrin type A/B receptor-like domain-containing protein</fullName>
    </submittedName>
</protein>